<evidence type="ECO:0000256" key="4">
    <source>
        <dbReference type="SAM" id="MobiDB-lite"/>
    </source>
</evidence>
<proteinExistence type="predicted"/>
<accession>A0AAD7D6H4</accession>
<dbReference type="Proteomes" id="UP001221757">
    <property type="component" value="Unassembled WGS sequence"/>
</dbReference>
<evidence type="ECO:0000256" key="2">
    <source>
        <dbReference type="ARBA" id="ARBA00022801"/>
    </source>
</evidence>
<dbReference type="GO" id="GO:0004540">
    <property type="term" value="F:RNA nuclease activity"/>
    <property type="evidence" value="ECO:0007669"/>
    <property type="project" value="InterPro"/>
</dbReference>
<evidence type="ECO:0000313" key="5">
    <source>
        <dbReference type="EMBL" id="KAJ7681562.1"/>
    </source>
</evidence>
<dbReference type="GO" id="GO:0003723">
    <property type="term" value="F:RNA binding"/>
    <property type="evidence" value="ECO:0007669"/>
    <property type="project" value="InterPro"/>
</dbReference>
<dbReference type="PRINTS" id="PR00624">
    <property type="entry name" value="HISTONEH5"/>
</dbReference>
<feature type="compositionally biased region" description="Basic residues" evidence="4">
    <location>
        <begin position="59"/>
        <end position="102"/>
    </location>
</feature>
<dbReference type="AlphaFoldDB" id="A0AAD7D6H4"/>
<organism evidence="5 6">
    <name type="scientific">Mycena rosella</name>
    <name type="common">Pink bonnet</name>
    <name type="synonym">Agaricus rosellus</name>
    <dbReference type="NCBI Taxonomy" id="1033263"/>
    <lineage>
        <taxon>Eukaryota</taxon>
        <taxon>Fungi</taxon>
        <taxon>Dikarya</taxon>
        <taxon>Basidiomycota</taxon>
        <taxon>Agaricomycotina</taxon>
        <taxon>Agaricomycetes</taxon>
        <taxon>Agaricomycetidae</taxon>
        <taxon>Agaricales</taxon>
        <taxon>Marasmiineae</taxon>
        <taxon>Mycenaceae</taxon>
        <taxon>Mycena</taxon>
    </lineage>
</organism>
<feature type="coiled-coil region" evidence="3">
    <location>
        <begin position="174"/>
        <end position="203"/>
    </location>
</feature>
<evidence type="ECO:0000256" key="1">
    <source>
        <dbReference type="ARBA" id="ARBA00022722"/>
    </source>
</evidence>
<dbReference type="GO" id="GO:0003677">
    <property type="term" value="F:DNA binding"/>
    <property type="evidence" value="ECO:0007669"/>
    <property type="project" value="InterPro"/>
</dbReference>
<name>A0AAD7D6H4_MYCRO</name>
<evidence type="ECO:0000313" key="6">
    <source>
        <dbReference type="Proteomes" id="UP001221757"/>
    </source>
</evidence>
<keyword evidence="3" id="KW-0175">Coiled coil</keyword>
<keyword evidence="6" id="KW-1185">Reference proteome</keyword>
<dbReference type="GO" id="GO:0000786">
    <property type="term" value="C:nucleosome"/>
    <property type="evidence" value="ECO:0007669"/>
    <property type="project" value="InterPro"/>
</dbReference>
<feature type="region of interest" description="Disordered" evidence="4">
    <location>
        <begin position="59"/>
        <end position="115"/>
    </location>
</feature>
<dbReference type="InterPro" id="IPR005819">
    <property type="entry name" value="H1/H5"/>
</dbReference>
<gene>
    <name evidence="5" type="ORF">B0H17DRAFT_1205692</name>
</gene>
<dbReference type="GO" id="GO:0016787">
    <property type="term" value="F:hydrolase activity"/>
    <property type="evidence" value="ECO:0007669"/>
    <property type="project" value="UniProtKB-KW"/>
</dbReference>
<reference evidence="5" key="1">
    <citation type="submission" date="2023-03" db="EMBL/GenBank/DDBJ databases">
        <title>Massive genome expansion in bonnet fungi (Mycena s.s.) driven by repeated elements and novel gene families across ecological guilds.</title>
        <authorList>
            <consortium name="Lawrence Berkeley National Laboratory"/>
            <person name="Harder C.B."/>
            <person name="Miyauchi S."/>
            <person name="Viragh M."/>
            <person name="Kuo A."/>
            <person name="Thoen E."/>
            <person name="Andreopoulos B."/>
            <person name="Lu D."/>
            <person name="Skrede I."/>
            <person name="Drula E."/>
            <person name="Henrissat B."/>
            <person name="Morin E."/>
            <person name="Kohler A."/>
            <person name="Barry K."/>
            <person name="LaButti K."/>
            <person name="Morin E."/>
            <person name="Salamov A."/>
            <person name="Lipzen A."/>
            <person name="Mereny Z."/>
            <person name="Hegedus B."/>
            <person name="Baldrian P."/>
            <person name="Stursova M."/>
            <person name="Weitz H."/>
            <person name="Taylor A."/>
            <person name="Grigoriev I.V."/>
            <person name="Nagy L.G."/>
            <person name="Martin F."/>
            <person name="Kauserud H."/>
        </authorList>
    </citation>
    <scope>NUCLEOTIDE SEQUENCE</scope>
    <source>
        <strain evidence="5">CBHHK067</strain>
    </source>
</reference>
<dbReference type="GO" id="GO:0006334">
    <property type="term" value="P:nucleosome assembly"/>
    <property type="evidence" value="ECO:0007669"/>
    <property type="project" value="InterPro"/>
</dbReference>
<feature type="compositionally biased region" description="Basic residues" evidence="4">
    <location>
        <begin position="16"/>
        <end position="37"/>
    </location>
</feature>
<keyword evidence="2" id="KW-0378">Hydrolase</keyword>
<keyword evidence="1" id="KW-0540">Nuclease</keyword>
<dbReference type="GO" id="GO:0030527">
    <property type="term" value="F:structural constituent of chromatin"/>
    <property type="evidence" value="ECO:0007669"/>
    <property type="project" value="InterPro"/>
</dbReference>
<evidence type="ECO:0000256" key="3">
    <source>
        <dbReference type="SAM" id="Coils"/>
    </source>
</evidence>
<protein>
    <submittedName>
        <fullName evidence="5">Uncharacterized protein</fullName>
    </submittedName>
</protein>
<dbReference type="SUPFAM" id="SSF53933">
    <property type="entry name" value="Microbial ribonucleases"/>
    <property type="match status" value="1"/>
</dbReference>
<feature type="compositionally biased region" description="Low complexity" evidence="4">
    <location>
        <begin position="103"/>
        <end position="115"/>
    </location>
</feature>
<comment type="caution">
    <text evidence="5">The sequence shown here is derived from an EMBL/GenBank/DDBJ whole genome shotgun (WGS) entry which is preliminary data.</text>
</comment>
<dbReference type="InterPro" id="IPR016191">
    <property type="entry name" value="Ribonuclease/ribotoxin"/>
</dbReference>
<sequence length="338" mass="34300">MENGRYFPKTVAKPKVAAKPKAVAKPKAATKPKTVAKPKVVAKPKAVAKPKVAAKPKAVAKPKVAAKPKTVAKPKVAAKPKTVAKPKVAAKPKTVVKPKVAAKPKTVSAKPKTAAAKPTTAKPAVACALPTKKPAVRRFLEYIGLSTRATPAASCPPIASGSTPAAADPKAAKAKAKADKAAKAQAKADKAKADAAAAEAAKRKVGPVSNAPSKAVQCTGSTGALVEIPLASIETAVKLAPAGPLIAGKNAVKFPHVFNNREAVKVASACSGKVLEEQAVGPDMSTFQNIPSVLSNFNQFRVVITTPDATTGATTFCGVMTHGTAGTGVFEKDLCAEV</sequence>
<dbReference type="Gene3D" id="3.10.450.30">
    <property type="entry name" value="Microbial ribonucleases"/>
    <property type="match status" value="1"/>
</dbReference>
<dbReference type="EMBL" id="JARKIE010000116">
    <property type="protein sequence ID" value="KAJ7681562.1"/>
    <property type="molecule type" value="Genomic_DNA"/>
</dbReference>
<feature type="region of interest" description="Disordered" evidence="4">
    <location>
        <begin position="1"/>
        <end position="37"/>
    </location>
</feature>